<dbReference type="InterPro" id="IPR016024">
    <property type="entry name" value="ARM-type_fold"/>
</dbReference>
<dbReference type="RefSeq" id="WP_237875110.1">
    <property type="nucleotide sequence ID" value="NZ_JAKLTR010000014.1"/>
</dbReference>
<name>A0ABS9KW39_9BACT</name>
<evidence type="ECO:0000313" key="2">
    <source>
        <dbReference type="Proteomes" id="UP001165367"/>
    </source>
</evidence>
<dbReference type="Proteomes" id="UP001165367">
    <property type="component" value="Unassembled WGS sequence"/>
</dbReference>
<gene>
    <name evidence="1" type="ORF">LZZ85_19895</name>
</gene>
<dbReference type="InterPro" id="IPR011989">
    <property type="entry name" value="ARM-like"/>
</dbReference>
<organism evidence="1 2">
    <name type="scientific">Terrimonas ginsenosidimutans</name>
    <dbReference type="NCBI Taxonomy" id="2908004"/>
    <lineage>
        <taxon>Bacteria</taxon>
        <taxon>Pseudomonadati</taxon>
        <taxon>Bacteroidota</taxon>
        <taxon>Chitinophagia</taxon>
        <taxon>Chitinophagales</taxon>
        <taxon>Chitinophagaceae</taxon>
        <taxon>Terrimonas</taxon>
    </lineage>
</organism>
<dbReference type="EMBL" id="JAKLTR010000014">
    <property type="protein sequence ID" value="MCG2616572.1"/>
    <property type="molecule type" value="Genomic_DNA"/>
</dbReference>
<reference evidence="1" key="1">
    <citation type="submission" date="2022-01" db="EMBL/GenBank/DDBJ databases">
        <authorList>
            <person name="Jo J.-H."/>
            <person name="Im W.-T."/>
        </authorList>
    </citation>
    <scope>NUCLEOTIDE SEQUENCE</scope>
    <source>
        <strain evidence="1">NA20</strain>
    </source>
</reference>
<sequence>MKLREQLLREHSRANCLKVVEWVGDSPVRFAELIELFLKDEYRVVQLAAWPISYVVESHPALIRKHLPKIIKNLERKDTHPAVRRNTIRLFQHIDIPEKYQGTVMNLCFEYVCDPTEKAALKAFSLTVLENLSKQYPEIKPELKTIIEERWDTETPAFRSRAKKIMKKL</sequence>
<protein>
    <recommendedName>
        <fullName evidence="3">HEAT repeat domain-containing protein</fullName>
    </recommendedName>
</protein>
<evidence type="ECO:0000313" key="1">
    <source>
        <dbReference type="EMBL" id="MCG2616572.1"/>
    </source>
</evidence>
<keyword evidence="2" id="KW-1185">Reference proteome</keyword>
<accession>A0ABS9KW39</accession>
<proteinExistence type="predicted"/>
<comment type="caution">
    <text evidence="1">The sequence shown here is derived from an EMBL/GenBank/DDBJ whole genome shotgun (WGS) entry which is preliminary data.</text>
</comment>
<dbReference type="SUPFAM" id="SSF48371">
    <property type="entry name" value="ARM repeat"/>
    <property type="match status" value="1"/>
</dbReference>
<dbReference type="Gene3D" id="1.25.10.10">
    <property type="entry name" value="Leucine-rich Repeat Variant"/>
    <property type="match status" value="1"/>
</dbReference>
<evidence type="ECO:0008006" key="3">
    <source>
        <dbReference type="Google" id="ProtNLM"/>
    </source>
</evidence>